<evidence type="ECO:0000313" key="3">
    <source>
        <dbReference type="Proteomes" id="UP001229486"/>
    </source>
</evidence>
<dbReference type="InterPro" id="IPR008727">
    <property type="entry name" value="PAAR_motif"/>
</dbReference>
<sequence>MKDATTGREMGRLGDSTDHGGEVIEAASNLTHLGVGVALDGHLVKCPDCGGAWPIIATGRTTHAGRRVALIGDRTACGATLIRA</sequence>
<evidence type="ECO:0000313" key="2">
    <source>
        <dbReference type="EMBL" id="MDP9647584.1"/>
    </source>
</evidence>
<name>A0AB73ICD9_9BURK</name>
<dbReference type="RefSeq" id="WP_087753494.1">
    <property type="nucleotide sequence ID" value="NZ_JAURTK010000003.1"/>
</dbReference>
<comment type="caution">
    <text evidence="2">The sequence shown here is derived from an EMBL/GenBank/DDBJ whole genome shotgun (WGS) entry which is preliminary data.</text>
</comment>
<dbReference type="EMBL" id="JAURTK010000003">
    <property type="protein sequence ID" value="MDP9647584.1"/>
    <property type="molecule type" value="Genomic_DNA"/>
</dbReference>
<dbReference type="CDD" id="cd14744">
    <property type="entry name" value="PAAR_CT_2"/>
    <property type="match status" value="1"/>
</dbReference>
<gene>
    <name evidence="2" type="ORF">J2793_003030</name>
</gene>
<protein>
    <submittedName>
        <fullName evidence="2">Zn-binding protein involved in type VI secretion</fullName>
    </submittedName>
</protein>
<reference evidence="2" key="1">
    <citation type="submission" date="2023-07" db="EMBL/GenBank/DDBJ databases">
        <title>Sorghum-associated microbial communities from plants grown in Nebraska, USA.</title>
        <authorList>
            <person name="Schachtman D."/>
        </authorList>
    </citation>
    <scope>NUCLEOTIDE SEQUENCE</scope>
    <source>
        <strain evidence="2">DS1061</strain>
    </source>
</reference>
<dbReference type="AlphaFoldDB" id="A0AB73ICD9"/>
<dbReference type="Pfam" id="PF05488">
    <property type="entry name" value="PAAR_motif"/>
    <property type="match status" value="1"/>
</dbReference>
<organism evidence="2 3">
    <name type="scientific">Paraburkholderia caledonica</name>
    <dbReference type="NCBI Taxonomy" id="134536"/>
    <lineage>
        <taxon>Bacteria</taxon>
        <taxon>Pseudomonadati</taxon>
        <taxon>Pseudomonadota</taxon>
        <taxon>Betaproteobacteria</taxon>
        <taxon>Burkholderiales</taxon>
        <taxon>Burkholderiaceae</taxon>
        <taxon>Paraburkholderia</taxon>
    </lineage>
</organism>
<feature type="region of interest" description="Disordered" evidence="1">
    <location>
        <begin position="1"/>
        <end position="20"/>
    </location>
</feature>
<dbReference type="Proteomes" id="UP001229486">
    <property type="component" value="Unassembled WGS sequence"/>
</dbReference>
<proteinExistence type="predicted"/>
<evidence type="ECO:0000256" key="1">
    <source>
        <dbReference type="SAM" id="MobiDB-lite"/>
    </source>
</evidence>
<accession>A0AB73ICD9</accession>
<dbReference type="Gene3D" id="2.60.200.60">
    <property type="match status" value="1"/>
</dbReference>